<reference evidence="3 4" key="1">
    <citation type="submission" date="2014-04" db="EMBL/GenBank/DDBJ databases">
        <authorList>
            <consortium name="DOE Joint Genome Institute"/>
            <person name="Kuo A."/>
            <person name="Kohler A."/>
            <person name="Nagy L.G."/>
            <person name="Floudas D."/>
            <person name="Copeland A."/>
            <person name="Barry K.W."/>
            <person name="Cichocki N."/>
            <person name="Veneault-Fourrey C."/>
            <person name="LaButti K."/>
            <person name="Lindquist E.A."/>
            <person name="Lipzen A."/>
            <person name="Lundell T."/>
            <person name="Morin E."/>
            <person name="Murat C."/>
            <person name="Sun H."/>
            <person name="Tunlid A."/>
            <person name="Henrissat B."/>
            <person name="Grigoriev I.V."/>
            <person name="Hibbett D.S."/>
            <person name="Martin F."/>
            <person name="Nordberg H.P."/>
            <person name="Cantor M.N."/>
            <person name="Hua S.X."/>
        </authorList>
    </citation>
    <scope>NUCLEOTIDE SEQUENCE [LARGE SCALE GENOMIC DNA]</scope>
    <source>
        <strain evidence="3 4">Foug A</strain>
    </source>
</reference>
<sequence>MRLINVHAFIHDQLREKKYAILSHCWSYPNSQEIQFEEMQKITDMKKDDLDESGVRKRIGYEKILRTCLQAREDKLEMVWVDTCCINKASSAELSEAINSMFRWYSGSEQCYAYLHDVSGGFPTACWPKWFSRSWTLQELVAPRVVVFFNRNWELIGDKKGLAPTLSKITRIPAHILENGLSESLAERPSVAQIMSWAADRRTSLVEDQAYSLLGLFGVEMSLLYGEGKSAFRRLQLEIITKYKDQSIFAW</sequence>
<dbReference type="Pfam" id="PF06985">
    <property type="entry name" value="HET"/>
    <property type="match status" value="1"/>
</dbReference>
<dbReference type="InterPro" id="IPR010730">
    <property type="entry name" value="HET"/>
</dbReference>
<dbReference type="HOGENOM" id="CLU_000288_138_0_1"/>
<dbReference type="STRING" id="1036808.A0A0C3D5A0"/>
<keyword evidence="4" id="KW-1185">Reference proteome</keyword>
<feature type="domain" description="DUF8212" evidence="2">
    <location>
        <begin position="231"/>
        <end position="251"/>
    </location>
</feature>
<dbReference type="InParanoid" id="A0A0C3D5A0"/>
<evidence type="ECO:0000259" key="1">
    <source>
        <dbReference type="Pfam" id="PF06985"/>
    </source>
</evidence>
<dbReference type="OrthoDB" id="3226657at2759"/>
<dbReference type="AlphaFoldDB" id="A0A0C3D5A0"/>
<protein>
    <submittedName>
        <fullName evidence="3">Uncharacterized protein</fullName>
    </submittedName>
</protein>
<evidence type="ECO:0000259" key="2">
    <source>
        <dbReference type="Pfam" id="PF26640"/>
    </source>
</evidence>
<dbReference type="PANTHER" id="PTHR10622:SF10">
    <property type="entry name" value="HET DOMAIN-CONTAINING PROTEIN"/>
    <property type="match status" value="1"/>
</dbReference>
<dbReference type="EMBL" id="KN822270">
    <property type="protein sequence ID" value="KIM51271.1"/>
    <property type="molecule type" value="Genomic_DNA"/>
</dbReference>
<feature type="domain" description="Heterokaryon incompatibility" evidence="1">
    <location>
        <begin position="19"/>
        <end position="117"/>
    </location>
</feature>
<name>A0A0C3D5A0_9AGAM</name>
<dbReference type="Proteomes" id="UP000053989">
    <property type="component" value="Unassembled WGS sequence"/>
</dbReference>
<dbReference type="Pfam" id="PF26640">
    <property type="entry name" value="DUF8212"/>
    <property type="match status" value="1"/>
</dbReference>
<evidence type="ECO:0000313" key="3">
    <source>
        <dbReference type="EMBL" id="KIM51271.1"/>
    </source>
</evidence>
<accession>A0A0C3D5A0</accession>
<organism evidence="3 4">
    <name type="scientific">Scleroderma citrinum Foug A</name>
    <dbReference type="NCBI Taxonomy" id="1036808"/>
    <lineage>
        <taxon>Eukaryota</taxon>
        <taxon>Fungi</taxon>
        <taxon>Dikarya</taxon>
        <taxon>Basidiomycota</taxon>
        <taxon>Agaricomycotina</taxon>
        <taxon>Agaricomycetes</taxon>
        <taxon>Agaricomycetidae</taxon>
        <taxon>Boletales</taxon>
        <taxon>Sclerodermatineae</taxon>
        <taxon>Sclerodermataceae</taxon>
        <taxon>Scleroderma</taxon>
    </lineage>
</organism>
<dbReference type="InterPro" id="IPR058525">
    <property type="entry name" value="DUF8212"/>
</dbReference>
<feature type="non-terminal residue" evidence="3">
    <location>
        <position position="251"/>
    </location>
</feature>
<proteinExistence type="predicted"/>
<gene>
    <name evidence="3" type="ORF">SCLCIDRAFT_64794</name>
</gene>
<evidence type="ECO:0000313" key="4">
    <source>
        <dbReference type="Proteomes" id="UP000053989"/>
    </source>
</evidence>
<reference evidence="4" key="2">
    <citation type="submission" date="2015-01" db="EMBL/GenBank/DDBJ databases">
        <title>Evolutionary Origins and Diversification of the Mycorrhizal Mutualists.</title>
        <authorList>
            <consortium name="DOE Joint Genome Institute"/>
            <consortium name="Mycorrhizal Genomics Consortium"/>
            <person name="Kohler A."/>
            <person name="Kuo A."/>
            <person name="Nagy L.G."/>
            <person name="Floudas D."/>
            <person name="Copeland A."/>
            <person name="Barry K.W."/>
            <person name="Cichocki N."/>
            <person name="Veneault-Fourrey C."/>
            <person name="LaButti K."/>
            <person name="Lindquist E.A."/>
            <person name="Lipzen A."/>
            <person name="Lundell T."/>
            <person name="Morin E."/>
            <person name="Murat C."/>
            <person name="Riley R."/>
            <person name="Ohm R."/>
            <person name="Sun H."/>
            <person name="Tunlid A."/>
            <person name="Henrissat B."/>
            <person name="Grigoriev I.V."/>
            <person name="Hibbett D.S."/>
            <person name="Martin F."/>
        </authorList>
    </citation>
    <scope>NUCLEOTIDE SEQUENCE [LARGE SCALE GENOMIC DNA]</scope>
    <source>
        <strain evidence="4">Foug A</strain>
    </source>
</reference>
<dbReference type="PANTHER" id="PTHR10622">
    <property type="entry name" value="HET DOMAIN-CONTAINING PROTEIN"/>
    <property type="match status" value="1"/>
</dbReference>